<evidence type="ECO:0000256" key="3">
    <source>
        <dbReference type="ARBA" id="ARBA00022630"/>
    </source>
</evidence>
<dbReference type="GO" id="GO:0016491">
    <property type="term" value="F:oxidoreductase activity"/>
    <property type="evidence" value="ECO:0007669"/>
    <property type="project" value="UniProtKB-KW"/>
</dbReference>
<evidence type="ECO:0000313" key="9">
    <source>
        <dbReference type="Proteomes" id="UP001301769"/>
    </source>
</evidence>
<dbReference type="InterPro" id="IPR036318">
    <property type="entry name" value="FAD-bd_PCMH-like_sf"/>
</dbReference>
<keyword evidence="6" id="KW-0732">Signal</keyword>
<sequence>MRYESLLSIALAGLVAANPLAKRAAIDDCLKSAGVPVDAQGSQEWKNDVNPFNQRLPYTPVAIAVPTSVQHIQGAVSCAAKVGIKVSPKSGGHSYASFGLGGENGHLVVELDRMYKVTLDSSTQIATVEAGARLGRVATQLYNQGRRAFSHGTCPGVGVAGHSLHGGFGFSSHTYGLAVDWIVGATVVLANGTVVETSKTQNPDLFWALRGAGSNFGIVASFKFNTFAAPSQVTAFQVNLPWNNANAIATGWAAMQDWLAAGMPKEMNMRVFGSGGQTQLQGLYHGNSNNLRTAIQPLLSKLGASLSNAQQYDWMGAFSYYTYGGQVDVTHPYNQVETFYSKSLVTKALPQKALQAVANYWIQQAKSNSRDWFIIIDLYGGKNSAITKVTDQDASYAHRGDFLFLYELYDRVRFGSYPSNGFSFLDGWVKSFTNNLDKSQWAMYINYADPTMNRTEATDVYYRQNLARLQQIKAQVDPNELFYYPQAVAPAK</sequence>
<evidence type="ECO:0000256" key="2">
    <source>
        <dbReference type="ARBA" id="ARBA00005466"/>
    </source>
</evidence>
<dbReference type="InterPro" id="IPR012951">
    <property type="entry name" value="BBE"/>
</dbReference>
<organism evidence="8 9">
    <name type="scientific">Rhypophila decipiens</name>
    <dbReference type="NCBI Taxonomy" id="261697"/>
    <lineage>
        <taxon>Eukaryota</taxon>
        <taxon>Fungi</taxon>
        <taxon>Dikarya</taxon>
        <taxon>Ascomycota</taxon>
        <taxon>Pezizomycotina</taxon>
        <taxon>Sordariomycetes</taxon>
        <taxon>Sordariomycetidae</taxon>
        <taxon>Sordariales</taxon>
        <taxon>Naviculisporaceae</taxon>
        <taxon>Rhypophila</taxon>
    </lineage>
</organism>
<feature type="chain" id="PRO_5042964319" evidence="6">
    <location>
        <begin position="18"/>
        <end position="492"/>
    </location>
</feature>
<dbReference type="EMBL" id="MU858136">
    <property type="protein sequence ID" value="KAK4211998.1"/>
    <property type="molecule type" value="Genomic_DNA"/>
</dbReference>
<reference evidence="8" key="1">
    <citation type="journal article" date="2023" name="Mol. Phylogenet. Evol.">
        <title>Genome-scale phylogeny and comparative genomics of the fungal order Sordariales.</title>
        <authorList>
            <person name="Hensen N."/>
            <person name="Bonometti L."/>
            <person name="Westerberg I."/>
            <person name="Brannstrom I.O."/>
            <person name="Guillou S."/>
            <person name="Cros-Aarteil S."/>
            <person name="Calhoun S."/>
            <person name="Haridas S."/>
            <person name="Kuo A."/>
            <person name="Mondo S."/>
            <person name="Pangilinan J."/>
            <person name="Riley R."/>
            <person name="LaButti K."/>
            <person name="Andreopoulos B."/>
            <person name="Lipzen A."/>
            <person name="Chen C."/>
            <person name="Yan M."/>
            <person name="Daum C."/>
            <person name="Ng V."/>
            <person name="Clum A."/>
            <person name="Steindorff A."/>
            <person name="Ohm R.A."/>
            <person name="Martin F."/>
            <person name="Silar P."/>
            <person name="Natvig D.O."/>
            <person name="Lalanne C."/>
            <person name="Gautier V."/>
            <person name="Ament-Velasquez S.L."/>
            <person name="Kruys A."/>
            <person name="Hutchinson M.I."/>
            <person name="Powell A.J."/>
            <person name="Barry K."/>
            <person name="Miller A.N."/>
            <person name="Grigoriev I.V."/>
            <person name="Debuchy R."/>
            <person name="Gladieux P."/>
            <person name="Hiltunen Thoren M."/>
            <person name="Johannesson H."/>
        </authorList>
    </citation>
    <scope>NUCLEOTIDE SEQUENCE</scope>
    <source>
        <strain evidence="8">PSN293</strain>
    </source>
</reference>
<comment type="caution">
    <text evidence="8">The sequence shown here is derived from an EMBL/GenBank/DDBJ whole genome shotgun (WGS) entry which is preliminary data.</text>
</comment>
<proteinExistence type="inferred from homology"/>
<keyword evidence="9" id="KW-1185">Reference proteome</keyword>
<dbReference type="Pfam" id="PF08031">
    <property type="entry name" value="BBE"/>
    <property type="match status" value="1"/>
</dbReference>
<keyword evidence="5" id="KW-0560">Oxidoreductase</keyword>
<feature type="signal peptide" evidence="6">
    <location>
        <begin position="1"/>
        <end position="17"/>
    </location>
</feature>
<dbReference type="InterPro" id="IPR016166">
    <property type="entry name" value="FAD-bd_PCMH"/>
</dbReference>
<evidence type="ECO:0000256" key="1">
    <source>
        <dbReference type="ARBA" id="ARBA00001974"/>
    </source>
</evidence>
<accession>A0AAN6Y3I6</accession>
<dbReference type="InterPro" id="IPR016169">
    <property type="entry name" value="FAD-bd_PCMH_sub2"/>
</dbReference>
<evidence type="ECO:0000259" key="7">
    <source>
        <dbReference type="PROSITE" id="PS51387"/>
    </source>
</evidence>
<keyword evidence="3" id="KW-0285">Flavoprotein</keyword>
<reference evidence="8" key="2">
    <citation type="submission" date="2023-05" db="EMBL/GenBank/DDBJ databases">
        <authorList>
            <consortium name="Lawrence Berkeley National Laboratory"/>
            <person name="Steindorff A."/>
            <person name="Hensen N."/>
            <person name="Bonometti L."/>
            <person name="Westerberg I."/>
            <person name="Brannstrom I.O."/>
            <person name="Guillou S."/>
            <person name="Cros-Aarteil S."/>
            <person name="Calhoun S."/>
            <person name="Haridas S."/>
            <person name="Kuo A."/>
            <person name="Mondo S."/>
            <person name="Pangilinan J."/>
            <person name="Riley R."/>
            <person name="Labutti K."/>
            <person name="Andreopoulos B."/>
            <person name="Lipzen A."/>
            <person name="Chen C."/>
            <person name="Yanf M."/>
            <person name="Daum C."/>
            <person name="Ng V."/>
            <person name="Clum A."/>
            <person name="Ohm R."/>
            <person name="Martin F."/>
            <person name="Silar P."/>
            <person name="Natvig D."/>
            <person name="Lalanne C."/>
            <person name="Gautier V."/>
            <person name="Ament-Velasquez S.L."/>
            <person name="Kruys A."/>
            <person name="Hutchinson M.I."/>
            <person name="Powell A.J."/>
            <person name="Barry K."/>
            <person name="Miller A.N."/>
            <person name="Grigoriev I.V."/>
            <person name="Debuchy R."/>
            <person name="Gladieux P."/>
            <person name="Thoren M.H."/>
            <person name="Johannesson H."/>
        </authorList>
    </citation>
    <scope>NUCLEOTIDE SEQUENCE</scope>
    <source>
        <strain evidence="8">PSN293</strain>
    </source>
</reference>
<evidence type="ECO:0000256" key="6">
    <source>
        <dbReference type="SAM" id="SignalP"/>
    </source>
</evidence>
<evidence type="ECO:0000256" key="4">
    <source>
        <dbReference type="ARBA" id="ARBA00022827"/>
    </source>
</evidence>
<comment type="cofactor">
    <cofactor evidence="1">
        <name>FAD</name>
        <dbReference type="ChEBI" id="CHEBI:57692"/>
    </cofactor>
</comment>
<protein>
    <submittedName>
        <fullName evidence="8">Glucooligosaccharide oxidase</fullName>
    </submittedName>
</protein>
<feature type="domain" description="FAD-binding PCMH-type" evidence="7">
    <location>
        <begin position="56"/>
        <end position="229"/>
    </location>
</feature>
<dbReference type="Proteomes" id="UP001301769">
    <property type="component" value="Unassembled WGS sequence"/>
</dbReference>
<dbReference type="Pfam" id="PF01565">
    <property type="entry name" value="FAD_binding_4"/>
    <property type="match status" value="1"/>
</dbReference>
<keyword evidence="4" id="KW-0274">FAD</keyword>
<dbReference type="Gene3D" id="3.40.462.20">
    <property type="match status" value="1"/>
</dbReference>
<gene>
    <name evidence="8" type="ORF">QBC37DRAFT_425772</name>
</gene>
<dbReference type="GO" id="GO:0071949">
    <property type="term" value="F:FAD binding"/>
    <property type="evidence" value="ECO:0007669"/>
    <property type="project" value="InterPro"/>
</dbReference>
<evidence type="ECO:0000313" key="8">
    <source>
        <dbReference type="EMBL" id="KAK4211998.1"/>
    </source>
</evidence>
<dbReference type="PANTHER" id="PTHR42973:SF39">
    <property type="entry name" value="FAD-BINDING PCMH-TYPE DOMAIN-CONTAINING PROTEIN"/>
    <property type="match status" value="1"/>
</dbReference>
<dbReference type="Gene3D" id="3.30.465.10">
    <property type="match status" value="1"/>
</dbReference>
<dbReference type="InterPro" id="IPR006094">
    <property type="entry name" value="Oxid_FAD_bind_N"/>
</dbReference>
<dbReference type="PROSITE" id="PS51387">
    <property type="entry name" value="FAD_PCMH"/>
    <property type="match status" value="1"/>
</dbReference>
<evidence type="ECO:0000256" key="5">
    <source>
        <dbReference type="ARBA" id="ARBA00023002"/>
    </source>
</evidence>
<dbReference type="AlphaFoldDB" id="A0AAN6Y3I6"/>
<dbReference type="InterPro" id="IPR050416">
    <property type="entry name" value="FAD-linked_Oxidoreductase"/>
</dbReference>
<dbReference type="PANTHER" id="PTHR42973">
    <property type="entry name" value="BINDING OXIDOREDUCTASE, PUTATIVE (AFU_ORTHOLOGUE AFUA_1G17690)-RELATED"/>
    <property type="match status" value="1"/>
</dbReference>
<comment type="similarity">
    <text evidence="2">Belongs to the oxygen-dependent FAD-linked oxidoreductase family.</text>
</comment>
<name>A0AAN6Y3I6_9PEZI</name>
<dbReference type="SUPFAM" id="SSF56176">
    <property type="entry name" value="FAD-binding/transporter-associated domain-like"/>
    <property type="match status" value="1"/>
</dbReference>